<accession>A0ACB0Z5V9</accession>
<protein>
    <submittedName>
        <fullName evidence="1">Uncharacterized protein</fullName>
    </submittedName>
</protein>
<keyword evidence="2" id="KW-1185">Reference proteome</keyword>
<dbReference type="Proteomes" id="UP001497535">
    <property type="component" value="Unassembled WGS sequence"/>
</dbReference>
<evidence type="ECO:0000313" key="1">
    <source>
        <dbReference type="EMBL" id="CAK5074352.1"/>
    </source>
</evidence>
<comment type="caution">
    <text evidence="1">The sequence shown here is derived from an EMBL/GenBank/DDBJ whole genome shotgun (WGS) entry which is preliminary data.</text>
</comment>
<proteinExistence type="predicted"/>
<dbReference type="EMBL" id="CAVMJV010000026">
    <property type="protein sequence ID" value="CAK5074352.1"/>
    <property type="molecule type" value="Genomic_DNA"/>
</dbReference>
<name>A0ACB0Z5V9_MELEN</name>
<gene>
    <name evidence="1" type="ORF">MENTE1834_LOCUS21098</name>
</gene>
<organism evidence="1 2">
    <name type="scientific">Meloidogyne enterolobii</name>
    <name type="common">Root-knot nematode worm</name>
    <name type="synonym">Meloidogyne mayaguensis</name>
    <dbReference type="NCBI Taxonomy" id="390850"/>
    <lineage>
        <taxon>Eukaryota</taxon>
        <taxon>Metazoa</taxon>
        <taxon>Ecdysozoa</taxon>
        <taxon>Nematoda</taxon>
        <taxon>Chromadorea</taxon>
        <taxon>Rhabditida</taxon>
        <taxon>Tylenchina</taxon>
        <taxon>Tylenchomorpha</taxon>
        <taxon>Tylenchoidea</taxon>
        <taxon>Meloidogynidae</taxon>
        <taxon>Meloidogyninae</taxon>
        <taxon>Meloidogyne</taxon>
    </lineage>
</organism>
<evidence type="ECO:0000313" key="2">
    <source>
        <dbReference type="Proteomes" id="UP001497535"/>
    </source>
</evidence>
<reference evidence="1" key="1">
    <citation type="submission" date="2023-11" db="EMBL/GenBank/DDBJ databases">
        <authorList>
            <person name="Poullet M."/>
        </authorList>
    </citation>
    <scope>NUCLEOTIDE SEQUENCE</scope>
    <source>
        <strain evidence="1">E1834</strain>
    </source>
</reference>
<sequence>MANVRKCRETFLDYNFFENFYRIFLTPDMDSTGDRVPYRIFLGQNWKIFDPSNFSKGVPLLGDLWDFLGDHNFLWDLWNWMWFALQNRIKN</sequence>